<accession>A0A1H0YHN0</accession>
<dbReference type="UniPathway" id="UPA00632"/>
<dbReference type="Proteomes" id="UP000199481">
    <property type="component" value="Unassembled WGS sequence"/>
</dbReference>
<evidence type="ECO:0000256" key="2">
    <source>
        <dbReference type="ARBA" id="ARBA00022679"/>
    </source>
</evidence>
<dbReference type="AlphaFoldDB" id="A0A1H0YHN0"/>
<keyword evidence="7" id="KW-1185">Reference proteome</keyword>
<evidence type="ECO:0000313" key="6">
    <source>
        <dbReference type="EMBL" id="SDQ14749.1"/>
    </source>
</evidence>
<dbReference type="Pfam" id="PF03808">
    <property type="entry name" value="Glyco_tran_WecG"/>
    <property type="match status" value="1"/>
</dbReference>
<comment type="pathway">
    <text evidence="5">Cell wall biogenesis; teichoic acid biosynthesis.</text>
</comment>
<dbReference type="NCBIfam" id="TIGR00696">
    <property type="entry name" value="wecG_tagA_cpsF"/>
    <property type="match status" value="1"/>
</dbReference>
<protein>
    <recommendedName>
        <fullName evidence="5">N-acetylglucosaminyldiphosphoundecaprenol N-acetyl-beta-D-mannosaminyltransferase</fullName>
        <ecNumber evidence="5">2.4.1.187</ecNumber>
    </recommendedName>
    <alternativeName>
        <fullName evidence="5">N-acetylmannosaminyltransferase</fullName>
    </alternativeName>
    <alternativeName>
        <fullName evidence="5">UDP-N-acetylmannosamine transferase</fullName>
    </alternativeName>
    <alternativeName>
        <fullName evidence="5">UDP-N-acetylmannosamine:N-acetylglucosaminyl pyrophosphorylundecaprenol N-acetylmannosaminyltransferase</fullName>
    </alternativeName>
</protein>
<dbReference type="GO" id="GO:0019350">
    <property type="term" value="P:teichoic acid biosynthetic process"/>
    <property type="evidence" value="ECO:0007669"/>
    <property type="project" value="UniProtKB-UniRule"/>
</dbReference>
<organism evidence="6 7">
    <name type="scientific">Carnobacterium viridans</name>
    <dbReference type="NCBI Taxonomy" id="174587"/>
    <lineage>
        <taxon>Bacteria</taxon>
        <taxon>Bacillati</taxon>
        <taxon>Bacillota</taxon>
        <taxon>Bacilli</taxon>
        <taxon>Lactobacillales</taxon>
        <taxon>Carnobacteriaceae</taxon>
        <taxon>Carnobacterium</taxon>
    </lineage>
</organism>
<dbReference type="OrthoDB" id="9771846at2"/>
<evidence type="ECO:0000256" key="1">
    <source>
        <dbReference type="ARBA" id="ARBA00022676"/>
    </source>
</evidence>
<dbReference type="EC" id="2.4.1.187" evidence="5"/>
<sequence>MEHKKVSVLGVSFDNKTKETFLEELMDRVNHKQKSFVVTANPEIVMYAKKDSAYMSLMKEADYIVADGIGIIKGSKILGTPIVERVAGYDLMLALLEEAHKQGSRVYLLGAQEEVLQNTVKTVHERYPSINLVGARNGYFDFSDASIIKSIQATQPDMVFVALGYPKQEQWIQQYMTTASKGLLMGVGGSFDVLSGKSKRAPKIFIQLNMEWLYRLIKQPYRLKRMMALPYFLHEVKNEKKQVTKK</sequence>
<evidence type="ECO:0000256" key="4">
    <source>
        <dbReference type="ARBA" id="ARBA00023316"/>
    </source>
</evidence>
<dbReference type="CDD" id="cd06533">
    <property type="entry name" value="Glyco_transf_WecG_TagA"/>
    <property type="match status" value="1"/>
</dbReference>
<dbReference type="PANTHER" id="PTHR34136:SF1">
    <property type="entry name" value="UDP-N-ACETYL-D-MANNOSAMINURONIC ACID TRANSFERASE"/>
    <property type="match status" value="1"/>
</dbReference>
<keyword evidence="4 5" id="KW-0961">Cell wall biogenesis/degradation</keyword>
<dbReference type="InterPro" id="IPR004629">
    <property type="entry name" value="WecG_TagA_CpsF"/>
</dbReference>
<evidence type="ECO:0000313" key="7">
    <source>
        <dbReference type="Proteomes" id="UP000199481"/>
    </source>
</evidence>
<dbReference type="EMBL" id="FNJW01000008">
    <property type="protein sequence ID" value="SDQ14749.1"/>
    <property type="molecule type" value="Genomic_DNA"/>
</dbReference>
<evidence type="ECO:0000256" key="5">
    <source>
        <dbReference type="HAMAP-Rule" id="MF_02070"/>
    </source>
</evidence>
<dbReference type="InterPro" id="IPR034714">
    <property type="entry name" value="TagA_TarA"/>
</dbReference>
<keyword evidence="3 5" id="KW-0777">Teichoic acid biosynthesis</keyword>
<keyword evidence="1 5" id="KW-0328">Glycosyltransferase</keyword>
<dbReference type="GO" id="GO:0071555">
    <property type="term" value="P:cell wall organization"/>
    <property type="evidence" value="ECO:0007669"/>
    <property type="project" value="UniProtKB-KW"/>
</dbReference>
<gene>
    <name evidence="6" type="ORF">SAMN04487752_0960</name>
</gene>
<proteinExistence type="inferred from homology"/>
<comment type="function">
    <text evidence="5">Catalyzes the conversion of GlcNAc-PP-undecaprenol into ManNAc-GlcNAc-PP-undecaprenol, the first committed lipid intermediate in the de novo synthesis of teichoic acid.</text>
</comment>
<evidence type="ECO:0000256" key="3">
    <source>
        <dbReference type="ARBA" id="ARBA00022944"/>
    </source>
</evidence>
<comment type="catalytic activity">
    <reaction evidence="5">
        <text>UDP-N-acetyl-alpha-D-mannosamine + N-acetyl-alpha-D-glucosaminyl-di-trans,octa-cis-undecaprenyl diphosphate = N-acetyl-beta-D-mannosaminyl-(1-&gt;4)-N-acetyl-alpha-D-glucosaminyl di-trans,octa-cis-undecaprenyl diphosphate + UDP + H(+)</text>
        <dbReference type="Rhea" id="RHEA:16053"/>
        <dbReference type="ChEBI" id="CHEBI:15378"/>
        <dbReference type="ChEBI" id="CHEBI:58223"/>
        <dbReference type="ChEBI" id="CHEBI:62959"/>
        <dbReference type="ChEBI" id="CHEBI:68623"/>
        <dbReference type="ChEBI" id="CHEBI:132210"/>
        <dbReference type="EC" id="2.4.1.187"/>
    </reaction>
</comment>
<dbReference type="GO" id="GO:0047244">
    <property type="term" value="F:N-acetylglucosaminyldiphosphoundecaprenol N-acetyl-beta-D-mannosaminyltransferase activity"/>
    <property type="evidence" value="ECO:0007669"/>
    <property type="project" value="UniProtKB-UniRule"/>
</dbReference>
<dbReference type="RefSeq" id="WP_089975684.1">
    <property type="nucleotide sequence ID" value="NZ_CP084916.1"/>
</dbReference>
<name>A0A1H0YHN0_9LACT</name>
<dbReference type="HAMAP" id="MF_02070">
    <property type="entry name" value="TagA_TarA"/>
    <property type="match status" value="1"/>
</dbReference>
<reference evidence="7" key="1">
    <citation type="submission" date="2016-10" db="EMBL/GenBank/DDBJ databases">
        <authorList>
            <person name="Varghese N."/>
            <person name="Submissions S."/>
        </authorList>
    </citation>
    <scope>NUCLEOTIDE SEQUENCE [LARGE SCALE GENOMIC DNA]</scope>
    <source>
        <strain evidence="7">MPL-11</strain>
    </source>
</reference>
<keyword evidence="2 5" id="KW-0808">Transferase</keyword>
<comment type="similarity">
    <text evidence="5">Belongs to the glycosyltransferase 26 family. TagA/TarA subfamily.</text>
</comment>
<dbReference type="PANTHER" id="PTHR34136">
    <property type="match status" value="1"/>
</dbReference>